<evidence type="ECO:0008006" key="3">
    <source>
        <dbReference type="Google" id="ProtNLM"/>
    </source>
</evidence>
<comment type="caution">
    <text evidence="1">The sequence shown here is derived from an EMBL/GenBank/DDBJ whole genome shotgun (WGS) entry which is preliminary data.</text>
</comment>
<dbReference type="PANTHER" id="PTHR28309">
    <property type="entry name" value="REQUIRED FOR EXCISION 1-B DOMAIN-CONTAINING PROTEIN"/>
    <property type="match status" value="1"/>
</dbReference>
<dbReference type="Proteomes" id="UP001648503">
    <property type="component" value="Unassembled WGS sequence"/>
</dbReference>
<evidence type="ECO:0000313" key="2">
    <source>
        <dbReference type="Proteomes" id="UP001648503"/>
    </source>
</evidence>
<name>A0ABQ8F9T0_9FUNG</name>
<dbReference type="EMBL" id="JAFCIX010000332">
    <property type="protein sequence ID" value="KAH6594611.1"/>
    <property type="molecule type" value="Genomic_DNA"/>
</dbReference>
<accession>A0ABQ8F9T0</accession>
<gene>
    <name evidence="1" type="ORF">BASA50_006560</name>
</gene>
<dbReference type="PANTHER" id="PTHR28309:SF1">
    <property type="entry name" value="REQUIRED FOR EXCISION 1-B DOMAIN-CONTAINING PROTEIN"/>
    <property type="match status" value="1"/>
</dbReference>
<proteinExistence type="predicted"/>
<sequence length="143" mass="16363">MDLLPQLLDFTRLQGDRSQIYSKLERGFDLFISGHASRDDFITLTNSARDSFVLISKRIQEIEASLKSDQLPQNDAVAIIRQIQSLEQIKLAKTVQRQMLLTESTFGDRDFSSELPECEDILKSTVEKINKALEELHSEMAEM</sequence>
<organism evidence="1 2">
    <name type="scientific">Batrachochytrium salamandrivorans</name>
    <dbReference type="NCBI Taxonomy" id="1357716"/>
    <lineage>
        <taxon>Eukaryota</taxon>
        <taxon>Fungi</taxon>
        <taxon>Fungi incertae sedis</taxon>
        <taxon>Chytridiomycota</taxon>
        <taxon>Chytridiomycota incertae sedis</taxon>
        <taxon>Chytridiomycetes</taxon>
        <taxon>Rhizophydiales</taxon>
        <taxon>Rhizophydiales incertae sedis</taxon>
        <taxon>Batrachochytrium</taxon>
    </lineage>
</organism>
<keyword evidence="2" id="KW-1185">Reference proteome</keyword>
<dbReference type="Pfam" id="PF14966">
    <property type="entry name" value="DNA_repr_REX1B"/>
    <property type="match status" value="1"/>
</dbReference>
<evidence type="ECO:0000313" key="1">
    <source>
        <dbReference type="EMBL" id="KAH6594611.1"/>
    </source>
</evidence>
<dbReference type="InterPro" id="IPR039491">
    <property type="entry name" value="REX1-B"/>
</dbReference>
<protein>
    <recommendedName>
        <fullName evidence="3">Nucleoporin Nup54 alpha-helical domain-containing protein</fullName>
    </recommendedName>
</protein>
<reference evidence="1 2" key="1">
    <citation type="submission" date="2021-02" db="EMBL/GenBank/DDBJ databases">
        <title>Variation within the Batrachochytrium salamandrivorans European outbreak.</title>
        <authorList>
            <person name="Kelly M."/>
            <person name="Pasmans F."/>
            <person name="Shea T.P."/>
            <person name="Munoz J.F."/>
            <person name="Carranza S."/>
            <person name="Cuomo C.A."/>
            <person name="Martel A."/>
        </authorList>
    </citation>
    <scope>NUCLEOTIDE SEQUENCE [LARGE SCALE GENOMIC DNA]</scope>
    <source>
        <strain evidence="1 2">AMFP18/2</strain>
    </source>
</reference>